<reference evidence="3" key="1">
    <citation type="submission" date="2025-08" db="UniProtKB">
        <authorList>
            <consortium name="RefSeq"/>
        </authorList>
    </citation>
    <scope>IDENTIFICATION</scope>
    <source>
        <tissue evidence="3">Whole body</tissue>
    </source>
</reference>
<evidence type="ECO:0000259" key="1">
    <source>
        <dbReference type="Pfam" id="PF00078"/>
    </source>
</evidence>
<dbReference type="AlphaFoldDB" id="A0A8B8FVA2"/>
<dbReference type="RefSeq" id="XP_025414747.1">
    <property type="nucleotide sequence ID" value="XM_025558962.1"/>
</dbReference>
<accession>A0A8B8FVA2</accession>
<dbReference type="GeneID" id="112686596"/>
<dbReference type="InterPro" id="IPR000477">
    <property type="entry name" value="RT_dom"/>
</dbReference>
<keyword evidence="2" id="KW-1185">Reference proteome</keyword>
<protein>
    <submittedName>
        <fullName evidence="3">Uncharacterized protein LOC112686596</fullName>
    </submittedName>
</protein>
<dbReference type="OrthoDB" id="10056483at2759"/>
<sequence length="512" mass="59254">MSTVENLLSIYFDHLFIFCGDFNLPNVSWSYDNHDLIYSSTSDSHINCLPETFAADNFFQINYIFNKSGPLLDLIIVNLNQYMVKSAFISAVPEDSYHPALSIDFILVTNIPQIDSPHCYFNFRKVNYSLINTFLLFFNWLVTFSNLDATSASYTLFNALHLSILQHDPNVKYSRSNFLYWFYKELIDLVFQKRKAHAIFEFTNNPNDYQNFSFLRAKDKYLTKQRQSIPMTVFFNGLTSKNNNEVVDFISKHFNAVYSMSFVNYIPKLTRSLIHDLPSNCFFDISDIESNLSRLKRNNSIGQDRISANYKPIIIISHIGKLFESLVLSCIRPAVNQIIVSEQHGFRLKRSVNTCNLVFTDYAFDAFANKNEVDVIYTDFSKPSVLIKILASSVFGEPLLSWFSSHLSDRKQFVKIFGIKSQVLNTPSEVPQGGYLSPLLFTLFINDIKKVIHRSKFLLFADDLKLFLEIRFNSPTCNLSRNSAMAKVLQQSKLIFWYKYSMAHKIFLEALD</sequence>
<gene>
    <name evidence="3" type="primary">LOC112686596</name>
</gene>
<proteinExistence type="predicted"/>
<evidence type="ECO:0000313" key="3">
    <source>
        <dbReference type="RefSeq" id="XP_025414747.1"/>
    </source>
</evidence>
<evidence type="ECO:0000313" key="2">
    <source>
        <dbReference type="Proteomes" id="UP000694846"/>
    </source>
</evidence>
<dbReference type="PANTHER" id="PTHR33332">
    <property type="entry name" value="REVERSE TRANSCRIPTASE DOMAIN-CONTAINING PROTEIN"/>
    <property type="match status" value="1"/>
</dbReference>
<organism evidence="2 3">
    <name type="scientific">Sipha flava</name>
    <name type="common">yellow sugarcane aphid</name>
    <dbReference type="NCBI Taxonomy" id="143950"/>
    <lineage>
        <taxon>Eukaryota</taxon>
        <taxon>Metazoa</taxon>
        <taxon>Ecdysozoa</taxon>
        <taxon>Arthropoda</taxon>
        <taxon>Hexapoda</taxon>
        <taxon>Insecta</taxon>
        <taxon>Pterygota</taxon>
        <taxon>Neoptera</taxon>
        <taxon>Paraneoptera</taxon>
        <taxon>Hemiptera</taxon>
        <taxon>Sternorrhyncha</taxon>
        <taxon>Aphidomorpha</taxon>
        <taxon>Aphidoidea</taxon>
        <taxon>Aphididae</taxon>
        <taxon>Sipha</taxon>
    </lineage>
</organism>
<dbReference type="Proteomes" id="UP000694846">
    <property type="component" value="Unplaced"/>
</dbReference>
<dbReference type="Pfam" id="PF00078">
    <property type="entry name" value="RVT_1"/>
    <property type="match status" value="1"/>
</dbReference>
<feature type="domain" description="Reverse transcriptase" evidence="1">
    <location>
        <begin position="308"/>
        <end position="469"/>
    </location>
</feature>
<name>A0A8B8FVA2_9HEMI</name>